<accession>A0ABQ9V7Q9</accession>
<protein>
    <submittedName>
        <fullName evidence="2">Uncharacterized protein</fullName>
    </submittedName>
</protein>
<feature type="region of interest" description="Disordered" evidence="1">
    <location>
        <begin position="1"/>
        <end position="135"/>
    </location>
</feature>
<feature type="compositionally biased region" description="Basic residues" evidence="1">
    <location>
        <begin position="89"/>
        <end position="100"/>
    </location>
</feature>
<comment type="caution">
    <text evidence="2">The sequence shown here is derived from an EMBL/GenBank/DDBJ whole genome shotgun (WGS) entry which is preliminary data.</text>
</comment>
<organism evidence="2 3">
    <name type="scientific">Saguinus oedipus</name>
    <name type="common">Cotton-top tamarin</name>
    <name type="synonym">Oedipomidas oedipus</name>
    <dbReference type="NCBI Taxonomy" id="9490"/>
    <lineage>
        <taxon>Eukaryota</taxon>
        <taxon>Metazoa</taxon>
        <taxon>Chordata</taxon>
        <taxon>Craniata</taxon>
        <taxon>Vertebrata</taxon>
        <taxon>Euteleostomi</taxon>
        <taxon>Mammalia</taxon>
        <taxon>Eutheria</taxon>
        <taxon>Euarchontoglires</taxon>
        <taxon>Primates</taxon>
        <taxon>Haplorrhini</taxon>
        <taxon>Platyrrhini</taxon>
        <taxon>Cebidae</taxon>
        <taxon>Callitrichinae</taxon>
        <taxon>Saguinus</taxon>
    </lineage>
</organism>
<evidence type="ECO:0000256" key="1">
    <source>
        <dbReference type="SAM" id="MobiDB-lite"/>
    </source>
</evidence>
<reference evidence="2 3" key="1">
    <citation type="submission" date="2023-05" db="EMBL/GenBank/DDBJ databases">
        <title>B98-5 Cell Line De Novo Hybrid Assembly: An Optical Mapping Approach.</title>
        <authorList>
            <person name="Kananen K."/>
            <person name="Auerbach J.A."/>
            <person name="Kautto E."/>
            <person name="Blachly J.S."/>
        </authorList>
    </citation>
    <scope>NUCLEOTIDE SEQUENCE [LARGE SCALE GENOMIC DNA]</scope>
    <source>
        <strain evidence="2">B95-8</strain>
        <tissue evidence="2">Cell line</tissue>
    </source>
</reference>
<dbReference type="Proteomes" id="UP001266305">
    <property type="component" value="Unassembled WGS sequence"/>
</dbReference>
<name>A0ABQ9V7Q9_SAGOE</name>
<evidence type="ECO:0000313" key="3">
    <source>
        <dbReference type="Proteomes" id="UP001266305"/>
    </source>
</evidence>
<feature type="compositionally biased region" description="Basic and acidic residues" evidence="1">
    <location>
        <begin position="52"/>
        <end position="88"/>
    </location>
</feature>
<sequence length="135" mass="15509">MKRPLSRCSQHAPEIAVTQSAATAQEGKLQLQPLRRDTPRRPGAAGDGGWDTNREEEKNTQPKRRMEELEAELREQERELKAPGGRERMKTRKTERKRPQRHLEVEANSFPELLDRKFDDPPDFRSGLPVLGTNS</sequence>
<gene>
    <name evidence="2" type="ORF">P7K49_018835</name>
</gene>
<dbReference type="EMBL" id="JASSZA010000008">
    <property type="protein sequence ID" value="KAK2104979.1"/>
    <property type="molecule type" value="Genomic_DNA"/>
</dbReference>
<proteinExistence type="predicted"/>
<feature type="compositionally biased region" description="Basic and acidic residues" evidence="1">
    <location>
        <begin position="113"/>
        <end position="123"/>
    </location>
</feature>
<keyword evidence="3" id="KW-1185">Reference proteome</keyword>
<evidence type="ECO:0000313" key="2">
    <source>
        <dbReference type="EMBL" id="KAK2104979.1"/>
    </source>
</evidence>